<evidence type="ECO:0008006" key="3">
    <source>
        <dbReference type="Google" id="ProtNLM"/>
    </source>
</evidence>
<gene>
    <name evidence="1" type="ORF">UV11_C0008G0026</name>
</gene>
<comment type="caution">
    <text evidence="1">The sequence shown here is derived from an EMBL/GenBank/DDBJ whole genome shotgun (WGS) entry which is preliminary data.</text>
</comment>
<protein>
    <recommendedName>
        <fullName evidence="3">Ferredoxin</fullName>
    </recommendedName>
</protein>
<reference evidence="1" key="1">
    <citation type="journal article" date="2015" name="Nature">
        <title>rRNA introns, odd ribosomes, and small enigmatic genomes across a large radiation of phyla.</title>
        <authorList>
            <person name="Brown C.T."/>
            <person name="Hug L.A."/>
            <person name="Thomas B.C."/>
            <person name="Sharon I."/>
            <person name="Castelle C.J."/>
            <person name="Singh A."/>
            <person name="Wilkins M.J."/>
            <person name="Williams K.H."/>
            <person name="Banfield J.F."/>
        </authorList>
    </citation>
    <scope>NUCLEOTIDE SEQUENCE [LARGE SCALE GENOMIC DNA]</scope>
</reference>
<dbReference type="AlphaFoldDB" id="A0A0G0ZIA8"/>
<evidence type="ECO:0000313" key="2">
    <source>
        <dbReference type="Proteomes" id="UP000034036"/>
    </source>
</evidence>
<dbReference type="EMBL" id="LCDF01000008">
    <property type="protein sequence ID" value="KKS48487.1"/>
    <property type="molecule type" value="Genomic_DNA"/>
</dbReference>
<name>A0A0G0ZIA8_9BACT</name>
<accession>A0A0G0ZIA8</accession>
<dbReference type="SUPFAM" id="SSF54862">
    <property type="entry name" value="4Fe-4S ferredoxins"/>
    <property type="match status" value="1"/>
</dbReference>
<evidence type="ECO:0000313" key="1">
    <source>
        <dbReference type="EMBL" id="KKS48487.1"/>
    </source>
</evidence>
<organism evidence="1 2">
    <name type="scientific">Candidatus Giovannonibacteria bacterium GW2011_GWF2_42_19</name>
    <dbReference type="NCBI Taxonomy" id="1618659"/>
    <lineage>
        <taxon>Bacteria</taxon>
        <taxon>Candidatus Giovannoniibacteriota</taxon>
    </lineage>
</organism>
<proteinExistence type="predicted"/>
<dbReference type="Pfam" id="PF13459">
    <property type="entry name" value="Fer4_15"/>
    <property type="match status" value="1"/>
</dbReference>
<dbReference type="STRING" id="1618659.UV11_C0008G0026"/>
<dbReference type="Proteomes" id="UP000034036">
    <property type="component" value="Unassembled WGS sequence"/>
</dbReference>
<sequence length="87" mass="9083">MIKKVVVRRDLCIGAASCVIAAASVFELDAENKGVLKLKDGSKNSGPAGKEDLEDAGIDDGTLLLAAQSCPTKAIFLYDETGEQVCP</sequence>
<dbReference type="Gene3D" id="3.30.70.20">
    <property type="match status" value="1"/>
</dbReference>